<protein>
    <recommendedName>
        <fullName evidence="4">DUF2142 domain-containing protein</fullName>
    </recommendedName>
</protein>
<dbReference type="STRING" id="1646377.BS640_07280"/>
<organism evidence="2 3">
    <name type="scientific">Rouxiella badensis</name>
    <dbReference type="NCBI Taxonomy" id="1646377"/>
    <lineage>
        <taxon>Bacteria</taxon>
        <taxon>Pseudomonadati</taxon>
        <taxon>Pseudomonadota</taxon>
        <taxon>Gammaproteobacteria</taxon>
        <taxon>Enterobacterales</taxon>
        <taxon>Yersiniaceae</taxon>
        <taxon>Rouxiella</taxon>
    </lineage>
</organism>
<sequence>MKRESKLLIFPLALLIIYSSFFLVFNKKPPLTSPDEVNHFSRSAALANGYFTLVGQPNSGGEIDNAIIEAGAAEKAIENSFNPQDFSNYVNKLQDLTFTGSNAFYAMPNVAYYFPAVYTPQAVTIAIAEKAGLTFYQTYFFASTVTFTVSLLIILLAWRIYPIPPLALATLILPMSLYQLFSPTIDGLSISFAILAMSIFMNLVKNPVSEKYNSLVTLMSIFIFFLAGSRANLLPFVLLPLWLFGLNKRKINLVWFVVTTVAVLGWTVFALKTTHNTVVTLHPGVEATDVIKYYISHPLEVIKVLVHTLTDAKLVATYFITFIGLLGVLDSTIRIEFTVIFAVFIIFMILKTFVKDRVVSEKWTAWFIILITIAAVFLIFLALLAQWSPFPAVEVAGVQGRYFLIPLAMLAYAFKFNYSNPKAYFWPLAIAFVLSVAAIYVSMADRYASNITESSRIIYHSQNRYFLW</sequence>
<dbReference type="Pfam" id="PF09913">
    <property type="entry name" value="DUF2142"/>
    <property type="match status" value="1"/>
</dbReference>
<feature type="transmembrane region" description="Helical" evidence="1">
    <location>
        <begin position="366"/>
        <end position="387"/>
    </location>
</feature>
<evidence type="ECO:0000256" key="1">
    <source>
        <dbReference type="SAM" id="Phobius"/>
    </source>
</evidence>
<dbReference type="EMBL" id="MRWE01000009">
    <property type="protein sequence ID" value="ORJ26128.1"/>
    <property type="molecule type" value="Genomic_DNA"/>
</dbReference>
<comment type="caution">
    <text evidence="2">The sequence shown here is derived from an EMBL/GenBank/DDBJ whole genome shotgun (WGS) entry which is preliminary data.</text>
</comment>
<feature type="transmembrane region" description="Helical" evidence="1">
    <location>
        <begin position="423"/>
        <end position="443"/>
    </location>
</feature>
<feature type="transmembrane region" description="Helical" evidence="1">
    <location>
        <begin position="216"/>
        <end position="241"/>
    </location>
</feature>
<feature type="transmembrane region" description="Helical" evidence="1">
    <location>
        <begin position="312"/>
        <end position="329"/>
    </location>
</feature>
<dbReference type="GeneID" id="93565058"/>
<evidence type="ECO:0000313" key="3">
    <source>
        <dbReference type="Proteomes" id="UP000192536"/>
    </source>
</evidence>
<keyword evidence="3" id="KW-1185">Reference proteome</keyword>
<feature type="transmembrane region" description="Helical" evidence="1">
    <location>
        <begin position="253"/>
        <end position="271"/>
    </location>
</feature>
<dbReference type="Proteomes" id="UP000192536">
    <property type="component" value="Unassembled WGS sequence"/>
</dbReference>
<feature type="transmembrane region" description="Helical" evidence="1">
    <location>
        <begin position="187"/>
        <end position="204"/>
    </location>
</feature>
<keyword evidence="1" id="KW-0472">Membrane</keyword>
<feature type="transmembrane region" description="Helical" evidence="1">
    <location>
        <begin position="139"/>
        <end position="158"/>
    </location>
</feature>
<gene>
    <name evidence="2" type="ORF">BS640_07280</name>
</gene>
<accession>A0A1X0WH53</accession>
<name>A0A1X0WH53_9GAMM</name>
<dbReference type="InterPro" id="IPR018674">
    <property type="entry name" value="DUF2142_membrane"/>
</dbReference>
<reference evidence="2 3" key="1">
    <citation type="journal article" date="2017" name="Int. J. Syst. Evol. Microbiol.">
        <title>Rouxiella badensis sp. nov. and Rouxiella silvae sp. nov. isolated from peat bog soil in Germany and emendation of the genus description.</title>
        <authorList>
            <person name="Le Fleche-Mateos A."/>
            <person name="Kugler J.H."/>
            <person name="Hansen S.H."/>
            <person name="Syldatk C."/>
            <person name="Hausmann R."/>
            <person name="Lomprez F."/>
            <person name="Vandenbogaert M."/>
            <person name="Manuguerra J.C."/>
            <person name="Grimont P.A."/>
        </authorList>
    </citation>
    <scope>NUCLEOTIDE SEQUENCE [LARGE SCALE GENOMIC DNA]</scope>
    <source>
        <strain evidence="2 3">DSM 100043</strain>
    </source>
</reference>
<keyword evidence="1" id="KW-0812">Transmembrane</keyword>
<dbReference type="AlphaFoldDB" id="A0A1X0WH53"/>
<evidence type="ECO:0000313" key="2">
    <source>
        <dbReference type="EMBL" id="ORJ26128.1"/>
    </source>
</evidence>
<proteinExistence type="predicted"/>
<keyword evidence="1" id="KW-1133">Transmembrane helix</keyword>
<dbReference type="RefSeq" id="WP_084912278.1">
    <property type="nucleotide sequence ID" value="NZ_CP114062.1"/>
</dbReference>
<feature type="transmembrane region" description="Helical" evidence="1">
    <location>
        <begin position="7"/>
        <end position="25"/>
    </location>
</feature>
<evidence type="ECO:0008006" key="4">
    <source>
        <dbReference type="Google" id="ProtNLM"/>
    </source>
</evidence>
<feature type="transmembrane region" description="Helical" evidence="1">
    <location>
        <begin position="335"/>
        <end position="354"/>
    </location>
</feature>